<name>A0A158EHA8_9BURK</name>
<proteinExistence type="predicted"/>
<evidence type="ECO:0000313" key="1">
    <source>
        <dbReference type="EMBL" id="SAL06245.1"/>
    </source>
</evidence>
<organism evidence="1 2">
    <name type="scientific">Caballeronia calidae</name>
    <dbReference type="NCBI Taxonomy" id="1777139"/>
    <lineage>
        <taxon>Bacteria</taxon>
        <taxon>Pseudomonadati</taxon>
        <taxon>Pseudomonadota</taxon>
        <taxon>Betaproteobacteria</taxon>
        <taxon>Burkholderiales</taxon>
        <taxon>Burkholderiaceae</taxon>
        <taxon>Caballeronia</taxon>
    </lineage>
</organism>
<protein>
    <submittedName>
        <fullName evidence="1">Calcium binding protein</fullName>
    </submittedName>
</protein>
<dbReference type="EMBL" id="FCOX02000107">
    <property type="protein sequence ID" value="SAL06245.1"/>
    <property type="molecule type" value="Genomic_DNA"/>
</dbReference>
<dbReference type="Proteomes" id="UP000071859">
    <property type="component" value="Unassembled WGS sequence"/>
</dbReference>
<dbReference type="AlphaFoldDB" id="A0A158EHA8"/>
<keyword evidence="2" id="KW-1185">Reference proteome</keyword>
<evidence type="ECO:0000313" key="2">
    <source>
        <dbReference type="Proteomes" id="UP000071859"/>
    </source>
</evidence>
<comment type="caution">
    <text evidence="1">The sequence shown here is derived from an EMBL/GenBank/DDBJ whole genome shotgun (WGS) entry which is preliminary data.</text>
</comment>
<accession>A0A158EHA8</accession>
<reference evidence="1" key="1">
    <citation type="submission" date="2016-01" db="EMBL/GenBank/DDBJ databases">
        <authorList>
            <person name="Peeters C."/>
        </authorList>
    </citation>
    <scope>NUCLEOTIDE SEQUENCE</scope>
    <source>
        <strain evidence="1">LMG 29321</strain>
    </source>
</reference>
<dbReference type="InterPro" id="IPR020994">
    <property type="entry name" value="Uncharacterised_Ca-bd_CcbP"/>
</dbReference>
<gene>
    <name evidence="1" type="ORF">AWB78_07961</name>
</gene>
<sequence length="97" mass="11055">MAKTKLNAEREHRIEREIVVDAYTEEECAMSWYCYREEQLSFPFKASVRKPMDSSPPPTGEHSVSPDSLMKICVGLESSSGFGGKRERLSYPRPVLI</sequence>
<dbReference type="Gene3D" id="6.10.140.400">
    <property type="match status" value="1"/>
</dbReference>
<dbReference type="Pfam" id="PF11535">
    <property type="entry name" value="Calci_bind_CcbP"/>
    <property type="match status" value="1"/>
</dbReference>